<comment type="caution">
    <text evidence="3">The sequence shown here is derived from an EMBL/GenBank/DDBJ whole genome shotgun (WGS) entry which is preliminary data.</text>
</comment>
<dbReference type="RefSeq" id="WP_051497249.1">
    <property type="nucleotide sequence ID" value="NZ_CBTK010000010.1"/>
</dbReference>
<evidence type="ECO:0000259" key="2">
    <source>
        <dbReference type="Pfam" id="PF20243"/>
    </source>
</evidence>
<gene>
    <name evidence="3" type="ORF">BN874_1070012</name>
</gene>
<sequence>MAHPRNRQFLFPLRSATALGVALALVAGCGSDDDNSPGERSATVQFKAEVNGQDFVCGKTYSNVGVGQPGTYQVNDWRFYVHDVALVKADGSRQEIDLDQDGVWQYQNTVLLDLRKDCGSGTLPTNAVVKGSVPNENYAGLCFKVGVPYALNHISDATAPSPLNASGMLWNWRGGRKFIRVDGFGAPGGDNSVAFVTHLGSTECPGSDPSAPPTAACGYPNIAEFCLDNFNVDQDRVVMDMGKTLAASNVAFNTPDTSSGCMSGNSDPECIPIMPRLNLDFTYVAGAGATPEKYSKAVPQVLFSVRKP</sequence>
<evidence type="ECO:0000256" key="1">
    <source>
        <dbReference type="SAM" id="SignalP"/>
    </source>
</evidence>
<dbReference type="PROSITE" id="PS51257">
    <property type="entry name" value="PROKAR_LIPOPROTEIN"/>
    <property type="match status" value="1"/>
</dbReference>
<organism evidence="3 4">
    <name type="scientific">Candidatus Contendobacter odensis Run_B_J11</name>
    <dbReference type="NCBI Taxonomy" id="1400861"/>
    <lineage>
        <taxon>Bacteria</taxon>
        <taxon>Pseudomonadati</taxon>
        <taxon>Pseudomonadota</taxon>
        <taxon>Gammaproteobacteria</taxon>
        <taxon>Candidatus Competibacteraceae</taxon>
        <taxon>Candidatus Contendibacter</taxon>
    </lineage>
</organism>
<keyword evidence="1" id="KW-0732">Signal</keyword>
<dbReference type="AlphaFoldDB" id="A0A7U7G7T0"/>
<feature type="domain" description="Copper-binding protein MbnP-like" evidence="2">
    <location>
        <begin position="41"/>
        <end position="262"/>
    </location>
</feature>
<dbReference type="NCBIfam" id="TIGR04052">
    <property type="entry name" value="MbnP_like_WxW"/>
    <property type="match status" value="1"/>
</dbReference>
<accession>A0A7U7G7T0</accession>
<evidence type="ECO:0000313" key="4">
    <source>
        <dbReference type="Proteomes" id="UP000019184"/>
    </source>
</evidence>
<protein>
    <submittedName>
        <fullName evidence="3">Lipoprotein</fullName>
    </submittedName>
</protein>
<dbReference type="EMBL" id="CBTK010000010">
    <property type="protein sequence ID" value="CDH43154.1"/>
    <property type="molecule type" value="Genomic_DNA"/>
</dbReference>
<dbReference type="InterPro" id="IPR023977">
    <property type="entry name" value="MbnP-like"/>
</dbReference>
<keyword evidence="3" id="KW-0449">Lipoprotein</keyword>
<reference evidence="3 4" key="1">
    <citation type="journal article" date="2014" name="ISME J.">
        <title>Candidatus Competibacter-lineage genomes retrieved from metagenomes reveal functional metabolic diversity.</title>
        <authorList>
            <person name="McIlroy S.J."/>
            <person name="Albertsen M."/>
            <person name="Andresen E.K."/>
            <person name="Saunders A.M."/>
            <person name="Kristiansen R."/>
            <person name="Stokholm-Bjerregaard M."/>
            <person name="Nielsen K.L."/>
            <person name="Nielsen P.H."/>
        </authorList>
    </citation>
    <scope>NUCLEOTIDE SEQUENCE [LARGE SCALE GENOMIC DNA]</scope>
    <source>
        <strain evidence="3 4">Run_B_J11</strain>
    </source>
</reference>
<evidence type="ECO:0000313" key="3">
    <source>
        <dbReference type="EMBL" id="CDH43154.1"/>
    </source>
</evidence>
<name>A0A7U7G7T0_9GAMM</name>
<dbReference type="InterPro" id="IPR046863">
    <property type="entry name" value="MbnP-like_dom"/>
</dbReference>
<feature type="signal peptide" evidence="1">
    <location>
        <begin position="1"/>
        <end position="27"/>
    </location>
</feature>
<keyword evidence="4" id="KW-1185">Reference proteome</keyword>
<feature type="chain" id="PRO_5030778491" evidence="1">
    <location>
        <begin position="28"/>
        <end position="308"/>
    </location>
</feature>
<dbReference type="Pfam" id="PF20243">
    <property type="entry name" value="MbnP"/>
    <property type="match status" value="1"/>
</dbReference>
<dbReference type="Proteomes" id="UP000019184">
    <property type="component" value="Unassembled WGS sequence"/>
</dbReference>
<dbReference type="OrthoDB" id="64245at2"/>
<proteinExistence type="predicted"/>